<dbReference type="InterPro" id="IPR043837">
    <property type="entry name" value="Mtf2-like_C"/>
</dbReference>
<dbReference type="PANTHER" id="PTHR39468">
    <property type="entry name" value="CHROMOSOME 7, WHOLE GENOME SHOTGUN SEQUENCE"/>
    <property type="match status" value="1"/>
</dbReference>
<dbReference type="STRING" id="2004952.A0A2C5YJW1"/>
<proteinExistence type="predicted"/>
<evidence type="ECO:0000313" key="4">
    <source>
        <dbReference type="Proteomes" id="UP000226431"/>
    </source>
</evidence>
<dbReference type="PANTHER" id="PTHR39468:SF1">
    <property type="entry name" value="MTF2-LIKE C-TERMINAL DOMAIN-CONTAINING PROTEIN"/>
    <property type="match status" value="1"/>
</dbReference>
<name>A0A2C5YJW1_9HYPO</name>
<gene>
    <name evidence="3" type="ORF">CDD80_6991</name>
</gene>
<evidence type="ECO:0000313" key="3">
    <source>
        <dbReference type="EMBL" id="PHH78368.1"/>
    </source>
</evidence>
<dbReference type="Pfam" id="PF19189">
    <property type="entry name" value="Mtf2"/>
    <property type="match status" value="1"/>
</dbReference>
<feature type="region of interest" description="Disordered" evidence="1">
    <location>
        <begin position="223"/>
        <end position="244"/>
    </location>
</feature>
<protein>
    <recommendedName>
        <fullName evidence="2">Mtf2-like C-terminal domain-containing protein</fullName>
    </recommendedName>
</protein>
<evidence type="ECO:0000259" key="2">
    <source>
        <dbReference type="Pfam" id="PF19189"/>
    </source>
</evidence>
<dbReference type="OrthoDB" id="2444174at2759"/>
<feature type="compositionally biased region" description="Basic and acidic residues" evidence="1">
    <location>
        <begin position="90"/>
        <end position="103"/>
    </location>
</feature>
<feature type="domain" description="Mtf2-like C-terminal" evidence="2">
    <location>
        <begin position="183"/>
        <end position="351"/>
    </location>
</feature>
<reference evidence="3 4" key="1">
    <citation type="submission" date="2017-06" db="EMBL/GenBank/DDBJ databases">
        <title>Ant-infecting Ophiocordyceps genomes reveal a high diversity of potential behavioral manipulation genes and a possible major role for enterotoxins.</title>
        <authorList>
            <person name="De Bekker C."/>
            <person name="Evans H.C."/>
            <person name="Brachmann A."/>
            <person name="Hughes D.P."/>
        </authorList>
    </citation>
    <scope>NUCLEOTIDE SEQUENCE [LARGE SCALE GENOMIC DNA]</scope>
    <source>
        <strain evidence="3 4">Map16</strain>
    </source>
</reference>
<comment type="caution">
    <text evidence="3">The sequence shown here is derived from an EMBL/GenBank/DDBJ whole genome shotgun (WGS) entry which is preliminary data.</text>
</comment>
<accession>A0A2C5YJW1</accession>
<dbReference type="InterPro" id="IPR040009">
    <property type="entry name" value="Mtf2/C5D6.12-like"/>
</dbReference>
<dbReference type="Proteomes" id="UP000226431">
    <property type="component" value="Unassembled WGS sequence"/>
</dbReference>
<sequence length="395" mass="44322">MLLSVSPARARWRILACPAISRLSRRAHTDIERKHDSAIPFDWGDNSQFGEQDIGRTEGSTITPSEAYIFKSIFEEIATGRMPPSKKRSFQGDETRGEVDGRFRKQRGSPARSIVEQARITEFREKFLGRYPQSLQVAAQMALRMFETDPSTADETTKVTEVDKRKLEEAAGYEAARMEERARVEALMKGCTSDVALWQVMEDEVFSLPSKLGIVPAKKRFRSPKHSIDAGEPTESDSIAKAPDSQKLSMDIHGPLYTHFLEQGLGLFDTAFARPSPYALQILPRIKALGLCSYVLGVSTTFYVRLARIQWTRYGDGNAALDVLQELSDSGLYVDNDVRGLLAQMRDNLHGCTWGAQGPFVMKMMEFPPYDGAFARRLEKVEAEVKQALQQDVAQ</sequence>
<dbReference type="EMBL" id="NJES01000082">
    <property type="protein sequence ID" value="PHH78368.1"/>
    <property type="molecule type" value="Genomic_DNA"/>
</dbReference>
<dbReference type="AlphaFoldDB" id="A0A2C5YJW1"/>
<dbReference type="GO" id="GO:0005739">
    <property type="term" value="C:mitochondrion"/>
    <property type="evidence" value="ECO:0007669"/>
    <property type="project" value="InterPro"/>
</dbReference>
<feature type="region of interest" description="Disordered" evidence="1">
    <location>
        <begin position="82"/>
        <end position="111"/>
    </location>
</feature>
<evidence type="ECO:0000256" key="1">
    <source>
        <dbReference type="SAM" id="MobiDB-lite"/>
    </source>
</evidence>
<organism evidence="3 4">
    <name type="scientific">Ophiocordyceps camponoti-rufipedis</name>
    <dbReference type="NCBI Taxonomy" id="2004952"/>
    <lineage>
        <taxon>Eukaryota</taxon>
        <taxon>Fungi</taxon>
        <taxon>Dikarya</taxon>
        <taxon>Ascomycota</taxon>
        <taxon>Pezizomycotina</taxon>
        <taxon>Sordariomycetes</taxon>
        <taxon>Hypocreomycetidae</taxon>
        <taxon>Hypocreales</taxon>
        <taxon>Ophiocordycipitaceae</taxon>
        <taxon>Ophiocordyceps</taxon>
    </lineage>
</organism>
<keyword evidence="4" id="KW-1185">Reference proteome</keyword>